<name>A0A558R6X1_9SPHN</name>
<feature type="transmembrane region" description="Helical" evidence="5">
    <location>
        <begin position="179"/>
        <end position="202"/>
    </location>
</feature>
<dbReference type="Proteomes" id="UP000318681">
    <property type="component" value="Unassembled WGS sequence"/>
</dbReference>
<dbReference type="InterPro" id="IPR001789">
    <property type="entry name" value="Sig_transdc_resp-reg_receiver"/>
</dbReference>
<dbReference type="InterPro" id="IPR003594">
    <property type="entry name" value="HATPase_dom"/>
</dbReference>
<evidence type="ECO:0000256" key="1">
    <source>
        <dbReference type="ARBA" id="ARBA00000085"/>
    </source>
</evidence>
<dbReference type="Gene3D" id="1.10.287.130">
    <property type="match status" value="1"/>
</dbReference>
<keyword evidence="5" id="KW-0472">Membrane</keyword>
<keyword evidence="5" id="KW-0812">Transmembrane</keyword>
<dbReference type="PRINTS" id="PR00344">
    <property type="entry name" value="BCTRLSENSOR"/>
</dbReference>
<evidence type="ECO:0000259" key="7">
    <source>
        <dbReference type="PROSITE" id="PS50110"/>
    </source>
</evidence>
<dbReference type="Pfam" id="PF05227">
    <property type="entry name" value="CHASE3"/>
    <property type="match status" value="1"/>
</dbReference>
<evidence type="ECO:0000313" key="9">
    <source>
        <dbReference type="Proteomes" id="UP000318681"/>
    </source>
</evidence>
<dbReference type="Pfam" id="PF00072">
    <property type="entry name" value="Response_reg"/>
    <property type="match status" value="1"/>
</dbReference>
<gene>
    <name evidence="8" type="ORF">FOY91_08280</name>
</gene>
<dbReference type="InterPro" id="IPR036890">
    <property type="entry name" value="HATPase_C_sf"/>
</dbReference>
<keyword evidence="5" id="KW-1133">Transmembrane helix</keyword>
<dbReference type="PANTHER" id="PTHR43065">
    <property type="entry name" value="SENSOR HISTIDINE KINASE"/>
    <property type="match status" value="1"/>
</dbReference>
<sequence>MPAAMTFRRMPLLPLGGLLLIILAIAGGIFLARAQEHANGRVRHTLEVELRIGEVLELIRKVESNHRGYLIAGNESFPEDMEVAVIQVRARIAELRHLTENNPRQRRALARLAPMIEAKIAFAREGVEMVSRDRRGDAIRLVDTGRGQRLIHRIEGDVAAMKATESALLERRIAAVDAAVWWLIAGLIVAMILVIAVAALTLRDARLRFAAAEAARDAATEAADRMSREAAAREAAEGQVRQLQKMESIGQLTGGIAHDFNNMLAIVIGSLDMARRRMGDPARLTKALDNAREGAERAATLTARLLAFSRQQPLAPVPIDTNKLVSGMSDLLRRTLGEAISVETVLAGGLWRTFADPSQIENALLNLAVNARDAIAVTGSESGRLTIETQNASLDDDYARQRTEVMPGQYVSICVSDTGSGMSPEVIERAFDPFFTTKEVGKGTGLGLSQVFGFVKQSGGHVAIYSEPGEGTTVKLYLPRYTGPLGEALPVVSAGAIPEGSADEIILVVEDEQRVRHYSVDALRELGYTAISAGDGREALELLAENPSIVLLFTDVIMPEMNGRRLADEARALRPALQVLYTTGYTRNAVVHNGMLDPGVAFLPKPFTIEQLARKVREVIDGRGANR</sequence>
<dbReference type="InterPro" id="IPR005467">
    <property type="entry name" value="His_kinase_dom"/>
</dbReference>
<protein>
    <recommendedName>
        <fullName evidence="2">histidine kinase</fullName>
        <ecNumber evidence="2">2.7.13.3</ecNumber>
    </recommendedName>
</protein>
<organism evidence="8 9">
    <name type="scientific">Alterirhizorhabdus solaris</name>
    <dbReference type="NCBI Taxonomy" id="2529389"/>
    <lineage>
        <taxon>Bacteria</taxon>
        <taxon>Pseudomonadati</taxon>
        <taxon>Pseudomonadota</taxon>
        <taxon>Alphaproteobacteria</taxon>
        <taxon>Sphingomonadales</taxon>
        <taxon>Rhizorhabdaceae</taxon>
        <taxon>Alterirhizorhabdus</taxon>
    </lineage>
</organism>
<dbReference type="InterPro" id="IPR007891">
    <property type="entry name" value="CHASE3"/>
</dbReference>
<dbReference type="InterPro" id="IPR011006">
    <property type="entry name" value="CheY-like_superfamily"/>
</dbReference>
<evidence type="ECO:0000259" key="6">
    <source>
        <dbReference type="PROSITE" id="PS50109"/>
    </source>
</evidence>
<dbReference type="AlphaFoldDB" id="A0A558R6X1"/>
<comment type="caution">
    <text evidence="8">The sequence shown here is derived from an EMBL/GenBank/DDBJ whole genome shotgun (WGS) entry which is preliminary data.</text>
</comment>
<dbReference type="EMBL" id="VNIM01000025">
    <property type="protein sequence ID" value="TVV75068.1"/>
    <property type="molecule type" value="Genomic_DNA"/>
</dbReference>
<evidence type="ECO:0000313" key="8">
    <source>
        <dbReference type="EMBL" id="TVV75068.1"/>
    </source>
</evidence>
<feature type="domain" description="Histidine kinase" evidence="6">
    <location>
        <begin position="255"/>
        <end position="482"/>
    </location>
</feature>
<dbReference type="InterPro" id="IPR003661">
    <property type="entry name" value="HisK_dim/P_dom"/>
</dbReference>
<dbReference type="SUPFAM" id="SSF47384">
    <property type="entry name" value="Homodimeric domain of signal transducing histidine kinase"/>
    <property type="match status" value="1"/>
</dbReference>
<dbReference type="PROSITE" id="PS50110">
    <property type="entry name" value="RESPONSE_REGULATORY"/>
    <property type="match status" value="1"/>
</dbReference>
<dbReference type="CDD" id="cd16919">
    <property type="entry name" value="HATPase_CckA-like"/>
    <property type="match status" value="1"/>
</dbReference>
<dbReference type="Pfam" id="PF00512">
    <property type="entry name" value="HisKA"/>
    <property type="match status" value="1"/>
</dbReference>
<dbReference type="CDD" id="cd00082">
    <property type="entry name" value="HisKA"/>
    <property type="match status" value="1"/>
</dbReference>
<comment type="catalytic activity">
    <reaction evidence="1">
        <text>ATP + protein L-histidine = ADP + protein N-phospho-L-histidine.</text>
        <dbReference type="EC" id="2.7.13.3"/>
    </reaction>
</comment>
<feature type="modified residue" description="4-aspartylphosphate" evidence="4">
    <location>
        <position position="555"/>
    </location>
</feature>
<reference evidence="8 9" key="1">
    <citation type="submission" date="2019-07" db="EMBL/GenBank/DDBJ databases">
        <title>Sphingomonas solaris sp. nov., isolated from a solar panel from Boston, Massachusetts.</title>
        <authorList>
            <person name="Tanner K."/>
            <person name="Pascual J."/>
            <person name="Mancuso C."/>
            <person name="Pereto J."/>
            <person name="Khalil A."/>
            <person name="Vilanova C."/>
        </authorList>
    </citation>
    <scope>NUCLEOTIDE SEQUENCE [LARGE SCALE GENOMIC DNA]</scope>
    <source>
        <strain evidence="8 9">R4DWN</strain>
    </source>
</reference>
<dbReference type="Gene3D" id="3.30.565.10">
    <property type="entry name" value="Histidine kinase-like ATPase, C-terminal domain"/>
    <property type="match status" value="1"/>
</dbReference>
<evidence type="ECO:0000256" key="2">
    <source>
        <dbReference type="ARBA" id="ARBA00012438"/>
    </source>
</evidence>
<proteinExistence type="predicted"/>
<evidence type="ECO:0000256" key="4">
    <source>
        <dbReference type="PROSITE-ProRule" id="PRU00169"/>
    </source>
</evidence>
<dbReference type="SMART" id="SM00387">
    <property type="entry name" value="HATPase_c"/>
    <property type="match status" value="1"/>
</dbReference>
<dbReference type="OrthoDB" id="9796100at2"/>
<dbReference type="InterPro" id="IPR036097">
    <property type="entry name" value="HisK_dim/P_sf"/>
</dbReference>
<keyword evidence="3 4" id="KW-0597">Phosphoprotein</keyword>
<accession>A0A558R6X1</accession>
<dbReference type="PROSITE" id="PS50109">
    <property type="entry name" value="HIS_KIN"/>
    <property type="match status" value="1"/>
</dbReference>
<dbReference type="GO" id="GO:0000155">
    <property type="term" value="F:phosphorelay sensor kinase activity"/>
    <property type="evidence" value="ECO:0007669"/>
    <property type="project" value="InterPro"/>
</dbReference>
<evidence type="ECO:0000256" key="3">
    <source>
        <dbReference type="ARBA" id="ARBA00022553"/>
    </source>
</evidence>
<keyword evidence="9" id="KW-1185">Reference proteome</keyword>
<dbReference type="PANTHER" id="PTHR43065:SF49">
    <property type="entry name" value="HISTIDINE KINASE"/>
    <property type="match status" value="1"/>
</dbReference>
<dbReference type="SMART" id="SM00448">
    <property type="entry name" value="REC"/>
    <property type="match status" value="1"/>
</dbReference>
<feature type="domain" description="Response regulatory" evidence="7">
    <location>
        <begin position="505"/>
        <end position="620"/>
    </location>
</feature>
<dbReference type="Gene3D" id="3.40.50.2300">
    <property type="match status" value="1"/>
</dbReference>
<dbReference type="SUPFAM" id="SSF55874">
    <property type="entry name" value="ATPase domain of HSP90 chaperone/DNA topoisomerase II/histidine kinase"/>
    <property type="match status" value="1"/>
</dbReference>
<dbReference type="EC" id="2.7.13.3" evidence="2"/>
<dbReference type="SUPFAM" id="SSF52172">
    <property type="entry name" value="CheY-like"/>
    <property type="match status" value="1"/>
</dbReference>
<dbReference type="InterPro" id="IPR004358">
    <property type="entry name" value="Sig_transdc_His_kin-like_C"/>
</dbReference>
<dbReference type="CDD" id="cd19410">
    <property type="entry name" value="HK9-like_sensor"/>
    <property type="match status" value="1"/>
</dbReference>
<dbReference type="SMART" id="SM00388">
    <property type="entry name" value="HisKA"/>
    <property type="match status" value="1"/>
</dbReference>
<evidence type="ECO:0000256" key="5">
    <source>
        <dbReference type="SAM" id="Phobius"/>
    </source>
</evidence>
<dbReference type="Pfam" id="PF02518">
    <property type="entry name" value="HATPase_c"/>
    <property type="match status" value="1"/>
</dbReference>